<evidence type="ECO:0000259" key="5">
    <source>
        <dbReference type="Pfam" id="PF01408"/>
    </source>
</evidence>
<dbReference type="InterPro" id="IPR036291">
    <property type="entry name" value="NAD(P)-bd_dom_sf"/>
</dbReference>
<dbReference type="PANTHER" id="PTHR22604">
    <property type="entry name" value="OXIDOREDUCTASES"/>
    <property type="match status" value="1"/>
</dbReference>
<dbReference type="RefSeq" id="WP_035965606.1">
    <property type="nucleotide sequence ID" value="NZ_JROM01000058.1"/>
</dbReference>
<dbReference type="InterPro" id="IPR050984">
    <property type="entry name" value="Gfo/Idh/MocA_domain"/>
</dbReference>
<dbReference type="GO" id="GO:0000166">
    <property type="term" value="F:nucleotide binding"/>
    <property type="evidence" value="ECO:0007669"/>
    <property type="project" value="InterPro"/>
</dbReference>
<dbReference type="InterPro" id="IPR000683">
    <property type="entry name" value="Gfo/Idh/MocA-like_OxRdtase_N"/>
</dbReference>
<gene>
    <name evidence="7" type="ORF">AS25_12665</name>
</gene>
<reference evidence="7 8" key="1">
    <citation type="submission" date="2014-09" db="EMBL/GenBank/DDBJ databases">
        <title>High-quality draft genome sequence of Kocuria marina SO9-6, an actinobacterium isolated from a copper mine.</title>
        <authorList>
            <person name="Castro D.B."/>
            <person name="Pereira L.B."/>
            <person name="Silva M.V."/>
            <person name="Silva B.P."/>
            <person name="Zanardi B.R."/>
            <person name="Carlos C."/>
            <person name="Belgini D.R."/>
            <person name="Limache E.G."/>
            <person name="Lacerda G.V."/>
            <person name="Nery M.B."/>
            <person name="Gomes M.B."/>
            <person name="Souza S."/>
            <person name="Silva T.M."/>
            <person name="Rodrigues V.D."/>
            <person name="Paulino L.C."/>
            <person name="Vicentini R."/>
            <person name="Ferraz L.F."/>
            <person name="Ottoboni L.M."/>
        </authorList>
    </citation>
    <scope>NUCLEOTIDE SEQUENCE [LARGE SCALE GENOMIC DNA]</scope>
    <source>
        <strain evidence="7 8">SO9-6</strain>
    </source>
</reference>
<dbReference type="Pfam" id="PF22725">
    <property type="entry name" value="GFO_IDH_MocA_C3"/>
    <property type="match status" value="1"/>
</dbReference>
<dbReference type="PANTHER" id="PTHR22604:SF105">
    <property type="entry name" value="TRANS-1,2-DIHYDROBENZENE-1,2-DIOL DEHYDROGENASE"/>
    <property type="match status" value="1"/>
</dbReference>
<dbReference type="PRINTS" id="PR01775">
    <property type="entry name" value="GLFROXRDTASE"/>
</dbReference>
<sequence>MADATQNNHPVRFAVVGVGQISQQAFIPGLSRIEDAELAALVTSSPEKAEALGQEFGVATYSYEEYPALLESGDIDAVYVATPVFRHREFAEPALKAGIHTLLEKPMATSVEDCQAITDAAKQSGATLMVAYRLHQEPATVEMIEKVRDQQVIGDPRFFTATFSQDITEENHRGHSGYWGGPIPDMGTYPQNMVRNLFHDEPVEVYAKGVRTPGREFNFDDTVAVTLTFPGERVAQFTISYASESAEQFTVAGTKGEISAQPCFGFGPGVGIEYTLTQEGSSESFAHDPVEQFGGQTQYFVDCLRRGEAPEPDGEEGMLDVRVNEAVLESLETGHPVTLEPYQRERTVTSEQVRRVTPADEPEDDELVDQVPQNG</sequence>
<dbReference type="STRING" id="223184.AS25_12665"/>
<feature type="domain" description="GFO/IDH/MocA-like oxidoreductase" evidence="6">
    <location>
        <begin position="144"/>
        <end position="258"/>
    </location>
</feature>
<dbReference type="Pfam" id="PF01408">
    <property type="entry name" value="GFO_IDH_MocA"/>
    <property type="match status" value="1"/>
</dbReference>
<evidence type="ECO:0000256" key="3">
    <source>
        <dbReference type="ARBA" id="ARBA00023027"/>
    </source>
</evidence>
<keyword evidence="3" id="KW-0520">NAD</keyword>
<evidence type="ECO:0000313" key="7">
    <source>
        <dbReference type="EMBL" id="KHE73389.1"/>
    </source>
</evidence>
<dbReference type="EMBL" id="JROM01000058">
    <property type="protein sequence ID" value="KHE73389.1"/>
    <property type="molecule type" value="Genomic_DNA"/>
</dbReference>
<dbReference type="Proteomes" id="UP000030664">
    <property type="component" value="Unassembled WGS sequence"/>
</dbReference>
<dbReference type="Gene3D" id="3.40.50.720">
    <property type="entry name" value="NAD(P)-binding Rossmann-like Domain"/>
    <property type="match status" value="1"/>
</dbReference>
<name>A0A0B0DDN8_9MICC</name>
<evidence type="ECO:0000259" key="6">
    <source>
        <dbReference type="Pfam" id="PF22725"/>
    </source>
</evidence>
<dbReference type="InterPro" id="IPR055170">
    <property type="entry name" value="GFO_IDH_MocA-like_dom"/>
</dbReference>
<evidence type="ECO:0000256" key="2">
    <source>
        <dbReference type="ARBA" id="ARBA00023002"/>
    </source>
</evidence>
<comment type="caution">
    <text evidence="7">The sequence shown here is derived from an EMBL/GenBank/DDBJ whole genome shotgun (WGS) entry which is preliminary data.</text>
</comment>
<evidence type="ECO:0000256" key="4">
    <source>
        <dbReference type="SAM" id="MobiDB-lite"/>
    </source>
</evidence>
<feature type="region of interest" description="Disordered" evidence="4">
    <location>
        <begin position="333"/>
        <end position="375"/>
    </location>
</feature>
<dbReference type="Gene3D" id="3.30.360.10">
    <property type="entry name" value="Dihydrodipicolinate Reductase, domain 2"/>
    <property type="match status" value="1"/>
</dbReference>
<dbReference type="SUPFAM" id="SSF51735">
    <property type="entry name" value="NAD(P)-binding Rossmann-fold domains"/>
    <property type="match status" value="1"/>
</dbReference>
<feature type="domain" description="Gfo/Idh/MocA-like oxidoreductase N-terminal" evidence="5">
    <location>
        <begin position="11"/>
        <end position="132"/>
    </location>
</feature>
<dbReference type="GO" id="GO:0016491">
    <property type="term" value="F:oxidoreductase activity"/>
    <property type="evidence" value="ECO:0007669"/>
    <property type="project" value="UniProtKB-KW"/>
</dbReference>
<evidence type="ECO:0000313" key="8">
    <source>
        <dbReference type="Proteomes" id="UP000030664"/>
    </source>
</evidence>
<organism evidence="7 8">
    <name type="scientific">Kocuria marina</name>
    <dbReference type="NCBI Taxonomy" id="223184"/>
    <lineage>
        <taxon>Bacteria</taxon>
        <taxon>Bacillati</taxon>
        <taxon>Actinomycetota</taxon>
        <taxon>Actinomycetes</taxon>
        <taxon>Micrococcales</taxon>
        <taxon>Micrococcaceae</taxon>
        <taxon>Kocuria</taxon>
    </lineage>
</organism>
<feature type="compositionally biased region" description="Basic and acidic residues" evidence="4">
    <location>
        <begin position="342"/>
        <end position="358"/>
    </location>
</feature>
<proteinExistence type="inferred from homology"/>
<dbReference type="InterPro" id="IPR008354">
    <property type="entry name" value="Glc-Fru_OxRdtase_bac"/>
</dbReference>
<dbReference type="eggNOG" id="COG0673">
    <property type="taxonomic scope" value="Bacteria"/>
</dbReference>
<evidence type="ECO:0000256" key="1">
    <source>
        <dbReference type="ARBA" id="ARBA00010928"/>
    </source>
</evidence>
<dbReference type="AlphaFoldDB" id="A0A0B0DDN8"/>
<accession>A0A0B0DDN8</accession>
<comment type="similarity">
    <text evidence="1">Belongs to the Gfo/Idh/MocA family.</text>
</comment>
<protein>
    <submittedName>
        <fullName evidence="7">Glucose-fructose oxidoreductase</fullName>
    </submittedName>
</protein>
<keyword evidence="2" id="KW-0560">Oxidoreductase</keyword>
<dbReference type="SUPFAM" id="SSF55347">
    <property type="entry name" value="Glyceraldehyde-3-phosphate dehydrogenase-like, C-terminal domain"/>
    <property type="match status" value="1"/>
</dbReference>